<dbReference type="GO" id="GO:0005743">
    <property type="term" value="C:mitochondrial inner membrane"/>
    <property type="evidence" value="ECO:0007669"/>
    <property type="project" value="UniProtKB-SubCell"/>
</dbReference>
<dbReference type="Proteomes" id="UP001497497">
    <property type="component" value="Unassembled WGS sequence"/>
</dbReference>
<gene>
    <name evidence="10" type="ORF">GSLYS_00000535001</name>
</gene>
<sequence length="263" mass="29999">MLLNNKLTTYFSRQIRYSSTYLQFMKNGTIPKSFEPLQNARFCKFLSTLSKDSNLGHPSFFNRMDILHLKRSDSPLCYKHTTSLSKLQDERKSLDYEVIYLIERLRTLRTICKLNKISTICATVGSPSILGIGYMGILPMQTAQSLAFMFIMYAAFFLGPAVLISKVVGKMMISTNLDYLKISHLSVFGNRRDIYLSVNDLMPLQQSEEGVLASNIKILQFKNVSKKFIFLPQSGDINSYHTSLEMLLNGELGRDKKGEKNKL</sequence>
<keyword evidence="6 9" id="KW-1133">Transmembrane helix</keyword>
<evidence type="ECO:0000256" key="6">
    <source>
        <dbReference type="ARBA" id="ARBA00022989"/>
    </source>
</evidence>
<keyword evidence="11" id="KW-1185">Reference proteome</keyword>
<evidence type="ECO:0000256" key="9">
    <source>
        <dbReference type="SAM" id="Phobius"/>
    </source>
</evidence>
<keyword evidence="5" id="KW-0999">Mitochondrion inner membrane</keyword>
<comment type="subcellular location">
    <subcellularLocation>
        <location evidence="1">Mitochondrion inner membrane</location>
        <topology evidence="1">Multi-pass membrane protein</topology>
    </subcellularLocation>
</comment>
<dbReference type="PANTHER" id="PTHR13603">
    <property type="entry name" value="TRANSMEMBRANE PROTEIN 186"/>
    <property type="match status" value="1"/>
</dbReference>
<keyword evidence="8 9" id="KW-0472">Membrane</keyword>
<evidence type="ECO:0000256" key="8">
    <source>
        <dbReference type="ARBA" id="ARBA00023136"/>
    </source>
</evidence>
<evidence type="ECO:0000313" key="11">
    <source>
        <dbReference type="Proteomes" id="UP001497497"/>
    </source>
</evidence>
<dbReference type="AlphaFoldDB" id="A0AAV2GYC6"/>
<feature type="transmembrane region" description="Helical" evidence="9">
    <location>
        <begin position="114"/>
        <end position="137"/>
    </location>
</feature>
<name>A0AAV2GYC6_LYMST</name>
<evidence type="ECO:0000256" key="3">
    <source>
        <dbReference type="ARBA" id="ARBA00014604"/>
    </source>
</evidence>
<evidence type="ECO:0000256" key="5">
    <source>
        <dbReference type="ARBA" id="ARBA00022792"/>
    </source>
</evidence>
<evidence type="ECO:0000256" key="2">
    <source>
        <dbReference type="ARBA" id="ARBA00007020"/>
    </source>
</evidence>
<protein>
    <recommendedName>
        <fullName evidence="3">Transmembrane protein 186</fullName>
    </recommendedName>
</protein>
<comment type="similarity">
    <text evidence="2">Belongs to the TMEM186 family.</text>
</comment>
<proteinExistence type="inferred from homology"/>
<comment type="caution">
    <text evidence="10">The sequence shown here is derived from an EMBL/GenBank/DDBJ whole genome shotgun (WGS) entry which is preliminary data.</text>
</comment>
<evidence type="ECO:0000256" key="7">
    <source>
        <dbReference type="ARBA" id="ARBA00023128"/>
    </source>
</evidence>
<accession>A0AAV2GYC6</accession>
<evidence type="ECO:0000256" key="1">
    <source>
        <dbReference type="ARBA" id="ARBA00004448"/>
    </source>
</evidence>
<evidence type="ECO:0000313" key="10">
    <source>
        <dbReference type="EMBL" id="CAL1526358.1"/>
    </source>
</evidence>
<keyword evidence="4 9" id="KW-0812">Transmembrane</keyword>
<reference evidence="10 11" key="1">
    <citation type="submission" date="2024-04" db="EMBL/GenBank/DDBJ databases">
        <authorList>
            <consortium name="Genoscope - CEA"/>
            <person name="William W."/>
        </authorList>
    </citation>
    <scope>NUCLEOTIDE SEQUENCE [LARGE SCALE GENOMIC DNA]</scope>
</reference>
<evidence type="ECO:0000256" key="4">
    <source>
        <dbReference type="ARBA" id="ARBA00022692"/>
    </source>
</evidence>
<organism evidence="10 11">
    <name type="scientific">Lymnaea stagnalis</name>
    <name type="common">Great pond snail</name>
    <name type="synonym">Helix stagnalis</name>
    <dbReference type="NCBI Taxonomy" id="6523"/>
    <lineage>
        <taxon>Eukaryota</taxon>
        <taxon>Metazoa</taxon>
        <taxon>Spiralia</taxon>
        <taxon>Lophotrochozoa</taxon>
        <taxon>Mollusca</taxon>
        <taxon>Gastropoda</taxon>
        <taxon>Heterobranchia</taxon>
        <taxon>Euthyneura</taxon>
        <taxon>Panpulmonata</taxon>
        <taxon>Hygrophila</taxon>
        <taxon>Lymnaeoidea</taxon>
        <taxon>Lymnaeidae</taxon>
        <taxon>Lymnaea</taxon>
    </lineage>
</organism>
<keyword evidence="7" id="KW-0496">Mitochondrion</keyword>
<dbReference type="EMBL" id="CAXITT010000004">
    <property type="protein sequence ID" value="CAL1526358.1"/>
    <property type="molecule type" value="Genomic_DNA"/>
</dbReference>
<feature type="transmembrane region" description="Helical" evidence="9">
    <location>
        <begin position="143"/>
        <end position="164"/>
    </location>
</feature>
<dbReference type="InterPro" id="IPR026571">
    <property type="entry name" value="Tmem186"/>
</dbReference>
<dbReference type="PANTHER" id="PTHR13603:SF1">
    <property type="entry name" value="TRANSMEMBRANE PROTEIN 186"/>
    <property type="match status" value="1"/>
</dbReference>